<reference evidence="1 2" key="1">
    <citation type="submission" date="2018-03" db="EMBL/GenBank/DDBJ databases">
        <title>Draft Genome Sequences of the Obligatory Marine Myxobacteria Enhygromyxa salina SWB007.</title>
        <authorList>
            <person name="Poehlein A."/>
            <person name="Moghaddam J.A."/>
            <person name="Harms H."/>
            <person name="Alanjari M."/>
            <person name="Koenig G.M."/>
            <person name="Daniel R."/>
            <person name="Schaeberle T.F."/>
        </authorList>
    </citation>
    <scope>NUCLEOTIDE SEQUENCE [LARGE SCALE GENOMIC DNA]</scope>
    <source>
        <strain evidence="1 2">SWB007</strain>
    </source>
</reference>
<dbReference type="RefSeq" id="WP_146157336.1">
    <property type="nucleotide sequence ID" value="NZ_PVNL01000028.1"/>
</dbReference>
<organism evidence="1 2">
    <name type="scientific">Enhygromyxa salina</name>
    <dbReference type="NCBI Taxonomy" id="215803"/>
    <lineage>
        <taxon>Bacteria</taxon>
        <taxon>Pseudomonadati</taxon>
        <taxon>Myxococcota</taxon>
        <taxon>Polyangia</taxon>
        <taxon>Nannocystales</taxon>
        <taxon>Nannocystaceae</taxon>
        <taxon>Enhygromyxa</taxon>
    </lineage>
</organism>
<comment type="caution">
    <text evidence="1">The sequence shown here is derived from an EMBL/GenBank/DDBJ whole genome shotgun (WGS) entry which is preliminary data.</text>
</comment>
<dbReference type="EMBL" id="PVNL01000028">
    <property type="protein sequence ID" value="PRQ09346.1"/>
    <property type="molecule type" value="Genomic_DNA"/>
</dbReference>
<evidence type="ECO:0000313" key="1">
    <source>
        <dbReference type="EMBL" id="PRQ09346.1"/>
    </source>
</evidence>
<dbReference type="Proteomes" id="UP000238823">
    <property type="component" value="Unassembled WGS sequence"/>
</dbReference>
<dbReference type="AlphaFoldDB" id="A0A2S9YW78"/>
<proteinExistence type="predicted"/>
<name>A0A2S9YW78_9BACT</name>
<gene>
    <name evidence="1" type="ORF">ENSA7_09350</name>
</gene>
<sequence length="289" mass="31254">MTHIQPGKQIAALLVTGLLLAGCSTDSESGEATQLRAQSTDLDTFEEPFQVAIDRRVGLTVEQVREAVFSARTDAVQRCLGAAGYPLGTAQVQDIVAFDTLEAASLLEVSLAQLDEGDPWADVGAHPTQIVECLERAEAAINPQYELALLLNDATMSISRQLEKHPEMITAMRQERACVSESTFADYGVAALAEEDRAVVDIMASVHAEALSRDDAKRALTSLVDARGDLDVALMEVEACTRSRLAVERKLVIEQQQQWLAANPGWIDDIAKRYVVILQPLAASVLSAP</sequence>
<protein>
    <submittedName>
        <fullName evidence="1">Uncharacterized protein</fullName>
    </submittedName>
</protein>
<evidence type="ECO:0000313" key="2">
    <source>
        <dbReference type="Proteomes" id="UP000238823"/>
    </source>
</evidence>
<accession>A0A2S9YW78</accession>